<name>A0AA38UI16_9AGAR</name>
<dbReference type="Proteomes" id="UP001163846">
    <property type="component" value="Unassembled WGS sequence"/>
</dbReference>
<keyword evidence="2" id="KW-1185">Reference proteome</keyword>
<comment type="caution">
    <text evidence="1">The sequence shown here is derived from an EMBL/GenBank/DDBJ whole genome shotgun (WGS) entry which is preliminary data.</text>
</comment>
<evidence type="ECO:0000313" key="2">
    <source>
        <dbReference type="Proteomes" id="UP001163846"/>
    </source>
</evidence>
<evidence type="ECO:0000313" key="1">
    <source>
        <dbReference type="EMBL" id="KAJ3842547.1"/>
    </source>
</evidence>
<dbReference type="EMBL" id="MU806002">
    <property type="protein sequence ID" value="KAJ3842547.1"/>
    <property type="molecule type" value="Genomic_DNA"/>
</dbReference>
<organism evidence="1 2">
    <name type="scientific">Lentinula raphanica</name>
    <dbReference type="NCBI Taxonomy" id="153919"/>
    <lineage>
        <taxon>Eukaryota</taxon>
        <taxon>Fungi</taxon>
        <taxon>Dikarya</taxon>
        <taxon>Basidiomycota</taxon>
        <taxon>Agaricomycotina</taxon>
        <taxon>Agaricomycetes</taxon>
        <taxon>Agaricomycetidae</taxon>
        <taxon>Agaricales</taxon>
        <taxon>Marasmiineae</taxon>
        <taxon>Omphalotaceae</taxon>
        <taxon>Lentinula</taxon>
    </lineage>
</organism>
<proteinExistence type="predicted"/>
<reference evidence="1" key="1">
    <citation type="submission" date="2022-08" db="EMBL/GenBank/DDBJ databases">
        <authorList>
            <consortium name="DOE Joint Genome Institute"/>
            <person name="Min B."/>
            <person name="Riley R."/>
            <person name="Sierra-Patev S."/>
            <person name="Naranjo-Ortiz M."/>
            <person name="Looney B."/>
            <person name="Konkel Z."/>
            <person name="Slot J.C."/>
            <person name="Sakamoto Y."/>
            <person name="Steenwyk J.L."/>
            <person name="Rokas A."/>
            <person name="Carro J."/>
            <person name="Camarero S."/>
            <person name="Ferreira P."/>
            <person name="Molpeceres G."/>
            <person name="Ruiz-Duenas F.J."/>
            <person name="Serrano A."/>
            <person name="Henrissat B."/>
            <person name="Drula E."/>
            <person name="Hughes K.W."/>
            <person name="Mata J.L."/>
            <person name="Ishikawa N.K."/>
            <person name="Vargas-Isla R."/>
            <person name="Ushijima S."/>
            <person name="Smith C.A."/>
            <person name="Ahrendt S."/>
            <person name="Andreopoulos W."/>
            <person name="He G."/>
            <person name="Labutti K."/>
            <person name="Lipzen A."/>
            <person name="Ng V."/>
            <person name="Sandor L."/>
            <person name="Barry K."/>
            <person name="Martinez A.T."/>
            <person name="Xiao Y."/>
            <person name="Gibbons J.G."/>
            <person name="Terashima K."/>
            <person name="Hibbett D.S."/>
            <person name="Grigoriev I.V."/>
        </authorList>
    </citation>
    <scope>NUCLEOTIDE SEQUENCE</scope>
    <source>
        <strain evidence="1">TFB9207</strain>
    </source>
</reference>
<sequence>MVCLLLSRPTPHLVLFHCPPFVPSCLSLHPCQHRFPKSFPRTSCFSSNTSRNLGFEVYHILYDPYYHSPWSKWTH</sequence>
<accession>A0AA38UI16</accession>
<gene>
    <name evidence="1" type="ORF">F5878DRAFT_607365</name>
</gene>
<protein>
    <submittedName>
        <fullName evidence="1">Uncharacterized protein</fullName>
    </submittedName>
</protein>
<dbReference type="AlphaFoldDB" id="A0AA38UI16"/>